<dbReference type="InterPro" id="IPR036034">
    <property type="entry name" value="PDZ_sf"/>
</dbReference>
<dbReference type="PANTHER" id="PTHR32060:SF30">
    <property type="entry name" value="CARBOXY-TERMINAL PROCESSING PROTEASE CTPA"/>
    <property type="match status" value="1"/>
</dbReference>
<evidence type="ECO:0000256" key="6">
    <source>
        <dbReference type="SAM" id="MobiDB-lite"/>
    </source>
</evidence>
<keyword evidence="2 5" id="KW-0645">Protease</keyword>
<dbReference type="InterPro" id="IPR004447">
    <property type="entry name" value="Peptidase_S41A"/>
</dbReference>
<dbReference type="InterPro" id="IPR001478">
    <property type="entry name" value="PDZ"/>
</dbReference>
<feature type="region of interest" description="Disordered" evidence="6">
    <location>
        <begin position="25"/>
        <end position="62"/>
    </location>
</feature>
<dbReference type="PANTHER" id="PTHR32060">
    <property type="entry name" value="TAIL-SPECIFIC PROTEASE"/>
    <property type="match status" value="1"/>
</dbReference>
<keyword evidence="3 5" id="KW-0378">Hydrolase</keyword>
<dbReference type="GO" id="GO:0030288">
    <property type="term" value="C:outer membrane-bounded periplasmic space"/>
    <property type="evidence" value="ECO:0007669"/>
    <property type="project" value="TreeGrafter"/>
</dbReference>
<evidence type="ECO:0000256" key="2">
    <source>
        <dbReference type="ARBA" id="ARBA00022670"/>
    </source>
</evidence>
<proteinExistence type="inferred from homology"/>
<name>A0A6J4JKT4_9CHLR</name>
<sequence length="430" mass="45860">MLALSAMVLAIAALSFGAGVSYGRRDPSAQPPTAAGVEVGADGADAGLDGAPSVEAPSIRSARPPADIGRQFDTFWEAWNFVERQYGRQPVDRRRLVQGAIKGMLASLNDQYASYLDPVASREDKASQDGLLEGIGAHLELRDRRYVILAPVEDGPAARAGLRTGDLLLRVDGREVGTVSLAEATSLLRGSPGSKVKLVVQRVDDPDGQPVELELTRARIELESVTSRYPAEGIGYVRVRVFGTQTLSQLQRALRDMRSRRVRGVILDLRDNPGGYLGGAVDVTSQFLKEGSVVAYEERDGRRQPLVARPGGLATDLTMAVLVNRGSASAAEVVAGALRDHNRATLIGETTFGKGSVQVPHDLSDGSTVKVTAGAWLTPASKQIQGQGLAPTIEVKTTLEDERSRRDPVLEKALEWFKVPAPTPTAGAEG</sequence>
<dbReference type="SUPFAM" id="SSF50156">
    <property type="entry name" value="PDZ domain-like"/>
    <property type="match status" value="1"/>
</dbReference>
<dbReference type="Pfam" id="PF03572">
    <property type="entry name" value="Peptidase_S41"/>
    <property type="match status" value="1"/>
</dbReference>
<dbReference type="EC" id="3.4.21.102" evidence="8"/>
<dbReference type="InterPro" id="IPR029045">
    <property type="entry name" value="ClpP/crotonase-like_dom_sf"/>
</dbReference>
<dbReference type="GO" id="GO:0006508">
    <property type="term" value="P:proteolysis"/>
    <property type="evidence" value="ECO:0007669"/>
    <property type="project" value="UniProtKB-KW"/>
</dbReference>
<evidence type="ECO:0000256" key="5">
    <source>
        <dbReference type="RuleBase" id="RU004404"/>
    </source>
</evidence>
<dbReference type="InterPro" id="IPR055210">
    <property type="entry name" value="CtpA/B_N"/>
</dbReference>
<organism evidence="8">
    <name type="scientific">uncultured Chloroflexota bacterium</name>
    <dbReference type="NCBI Taxonomy" id="166587"/>
    <lineage>
        <taxon>Bacteria</taxon>
        <taxon>Bacillati</taxon>
        <taxon>Chloroflexota</taxon>
        <taxon>environmental samples</taxon>
    </lineage>
</organism>
<dbReference type="InterPro" id="IPR041489">
    <property type="entry name" value="PDZ_6"/>
</dbReference>
<dbReference type="SMART" id="SM00245">
    <property type="entry name" value="TSPc"/>
    <property type="match status" value="1"/>
</dbReference>
<keyword evidence="4 5" id="KW-0720">Serine protease</keyword>
<dbReference type="Gene3D" id="3.90.226.10">
    <property type="entry name" value="2-enoyl-CoA Hydratase, Chain A, domain 1"/>
    <property type="match status" value="1"/>
</dbReference>
<dbReference type="Pfam" id="PF22694">
    <property type="entry name" value="CtpB_N-like"/>
    <property type="match status" value="1"/>
</dbReference>
<accession>A0A6J4JKT4</accession>
<dbReference type="Gene3D" id="2.30.42.10">
    <property type="match status" value="1"/>
</dbReference>
<dbReference type="PROSITE" id="PS50106">
    <property type="entry name" value="PDZ"/>
    <property type="match status" value="1"/>
</dbReference>
<reference evidence="8" key="1">
    <citation type="submission" date="2020-02" db="EMBL/GenBank/DDBJ databases">
        <authorList>
            <person name="Meier V. D."/>
        </authorList>
    </citation>
    <scope>NUCLEOTIDE SEQUENCE</scope>
    <source>
        <strain evidence="8">AVDCRST_MAG77</strain>
    </source>
</reference>
<feature type="compositionally biased region" description="Low complexity" evidence="6">
    <location>
        <begin position="34"/>
        <end position="51"/>
    </location>
</feature>
<dbReference type="GO" id="GO:0007165">
    <property type="term" value="P:signal transduction"/>
    <property type="evidence" value="ECO:0007669"/>
    <property type="project" value="TreeGrafter"/>
</dbReference>
<dbReference type="EMBL" id="CADCTC010000206">
    <property type="protein sequence ID" value="CAA9281133.1"/>
    <property type="molecule type" value="Genomic_DNA"/>
</dbReference>
<feature type="domain" description="PDZ" evidence="7">
    <location>
        <begin position="118"/>
        <end position="193"/>
    </location>
</feature>
<dbReference type="InterPro" id="IPR005151">
    <property type="entry name" value="Tail-specific_protease"/>
</dbReference>
<dbReference type="Pfam" id="PF17820">
    <property type="entry name" value="PDZ_6"/>
    <property type="match status" value="1"/>
</dbReference>
<dbReference type="CDD" id="cd06782">
    <property type="entry name" value="cpPDZ_CPP-like"/>
    <property type="match status" value="1"/>
</dbReference>
<evidence type="ECO:0000256" key="4">
    <source>
        <dbReference type="ARBA" id="ARBA00022825"/>
    </source>
</evidence>
<dbReference type="Gene3D" id="3.30.750.44">
    <property type="match status" value="1"/>
</dbReference>
<evidence type="ECO:0000256" key="3">
    <source>
        <dbReference type="ARBA" id="ARBA00022801"/>
    </source>
</evidence>
<dbReference type="NCBIfam" id="TIGR00225">
    <property type="entry name" value="prc"/>
    <property type="match status" value="1"/>
</dbReference>
<comment type="similarity">
    <text evidence="1 5">Belongs to the peptidase S41A family.</text>
</comment>
<dbReference type="GO" id="GO:0004252">
    <property type="term" value="F:serine-type endopeptidase activity"/>
    <property type="evidence" value="ECO:0007669"/>
    <property type="project" value="UniProtKB-EC"/>
</dbReference>
<dbReference type="CDD" id="cd07560">
    <property type="entry name" value="Peptidase_S41_CPP"/>
    <property type="match status" value="1"/>
</dbReference>
<evidence type="ECO:0000313" key="8">
    <source>
        <dbReference type="EMBL" id="CAA9281133.1"/>
    </source>
</evidence>
<dbReference type="AlphaFoldDB" id="A0A6J4JKT4"/>
<gene>
    <name evidence="8" type="ORF">AVDCRST_MAG77-3852</name>
</gene>
<evidence type="ECO:0000256" key="1">
    <source>
        <dbReference type="ARBA" id="ARBA00009179"/>
    </source>
</evidence>
<protein>
    <submittedName>
        <fullName evidence="8">Carboxyl-terminal protease</fullName>
        <ecNumber evidence="8">3.4.21.102</ecNumber>
    </submittedName>
</protein>
<evidence type="ECO:0000259" key="7">
    <source>
        <dbReference type="PROSITE" id="PS50106"/>
    </source>
</evidence>
<dbReference type="SUPFAM" id="SSF52096">
    <property type="entry name" value="ClpP/crotonase"/>
    <property type="match status" value="1"/>
</dbReference>
<dbReference type="SMART" id="SM00228">
    <property type="entry name" value="PDZ"/>
    <property type="match status" value="1"/>
</dbReference>